<organism evidence="1 2">
    <name type="scientific">Mycobacterium aquaticum</name>
    <dbReference type="NCBI Taxonomy" id="1927124"/>
    <lineage>
        <taxon>Bacteria</taxon>
        <taxon>Bacillati</taxon>
        <taxon>Actinomycetota</taxon>
        <taxon>Actinomycetes</taxon>
        <taxon>Mycobacteriales</taxon>
        <taxon>Mycobacteriaceae</taxon>
        <taxon>Mycobacterium</taxon>
    </lineage>
</organism>
<dbReference type="OrthoDB" id="4752713at2"/>
<keyword evidence="2" id="KW-1185">Reference proteome</keyword>
<reference evidence="1 2" key="1">
    <citation type="submission" date="2017-02" db="EMBL/GenBank/DDBJ databases">
        <title>The new phylogeny of genus Mycobacterium.</title>
        <authorList>
            <person name="Tortoli E."/>
            <person name="Trovato A."/>
            <person name="Cirillo D.M."/>
        </authorList>
    </citation>
    <scope>NUCLEOTIDE SEQUENCE [LARGE SCALE GENOMIC DNA]</scope>
    <source>
        <strain evidence="1 2">RW6</strain>
    </source>
</reference>
<dbReference type="AlphaFoldDB" id="A0A1X0A646"/>
<evidence type="ECO:0000313" key="1">
    <source>
        <dbReference type="EMBL" id="ORA25166.1"/>
    </source>
</evidence>
<protein>
    <recommendedName>
        <fullName evidence="3">DUF3168 domain-containing protein</fullName>
    </recommendedName>
</protein>
<evidence type="ECO:0008006" key="3">
    <source>
        <dbReference type="Google" id="ProtNLM"/>
    </source>
</evidence>
<proteinExistence type="predicted"/>
<dbReference type="EMBL" id="MVHF01000054">
    <property type="protein sequence ID" value="ORA25166.1"/>
    <property type="molecule type" value="Genomic_DNA"/>
</dbReference>
<gene>
    <name evidence="1" type="ORF">BST13_33120</name>
</gene>
<dbReference type="RefSeq" id="WP_083169746.1">
    <property type="nucleotide sequence ID" value="NZ_MVHF01000054.1"/>
</dbReference>
<dbReference type="STRING" id="1927124.BST13_33120"/>
<comment type="caution">
    <text evidence="1">The sequence shown here is derived from an EMBL/GenBank/DDBJ whole genome shotgun (WGS) entry which is preliminary data.</text>
</comment>
<sequence length="148" mass="16240">MARAAVLDLLRNDTELAALGSPAGWPALVIVPNFEADQRPSDGAFIVVCWRHTDFEESVQENAERHLELYFHVPTALSTDYGRIDNMIDRVDAIFAAVEDSPAGVVGGDGYRLNYIGFEGRGPDVTDPKYMTICRQAAYMALSCKVTA</sequence>
<evidence type="ECO:0000313" key="2">
    <source>
        <dbReference type="Proteomes" id="UP000192448"/>
    </source>
</evidence>
<name>A0A1X0A646_9MYCO</name>
<dbReference type="Proteomes" id="UP000192448">
    <property type="component" value="Unassembled WGS sequence"/>
</dbReference>
<accession>A0A1X0A646</accession>